<evidence type="ECO:0000313" key="11">
    <source>
        <dbReference type="EMBL" id="CAD7632553.1"/>
    </source>
</evidence>
<dbReference type="InterPro" id="IPR016135">
    <property type="entry name" value="UBQ-conjugating_enzyme/RWD"/>
</dbReference>
<evidence type="ECO:0000256" key="3">
    <source>
        <dbReference type="ARBA" id="ARBA00022741"/>
    </source>
</evidence>
<feature type="domain" description="UBC core" evidence="10">
    <location>
        <begin position="173"/>
        <end position="335"/>
    </location>
</feature>
<keyword evidence="3 9" id="KW-0547">Nucleotide-binding</keyword>
<keyword evidence="2" id="KW-0808">Transferase</keyword>
<evidence type="ECO:0000256" key="5">
    <source>
        <dbReference type="ARBA" id="ARBA00022840"/>
    </source>
</evidence>
<evidence type="ECO:0000256" key="7">
    <source>
        <dbReference type="ARBA" id="ARBA00044047"/>
    </source>
</evidence>
<comment type="pathway">
    <text evidence="1">Protein modification; protein neddylation.</text>
</comment>
<dbReference type="SUPFAM" id="SSF81383">
    <property type="entry name" value="F-box domain"/>
    <property type="match status" value="1"/>
</dbReference>
<dbReference type="CDD" id="cd23794">
    <property type="entry name" value="UBCc_UBE2F_UBE2M"/>
    <property type="match status" value="1"/>
</dbReference>
<dbReference type="InterPro" id="IPR000608">
    <property type="entry name" value="UBC"/>
</dbReference>
<dbReference type="OrthoDB" id="10249039at2759"/>
<dbReference type="PANTHER" id="PTHR24068">
    <property type="entry name" value="UBIQUITIN-CONJUGATING ENZYME E2"/>
    <property type="match status" value="1"/>
</dbReference>
<organism evidence="11">
    <name type="scientific">Medioppia subpectinata</name>
    <dbReference type="NCBI Taxonomy" id="1979941"/>
    <lineage>
        <taxon>Eukaryota</taxon>
        <taxon>Metazoa</taxon>
        <taxon>Ecdysozoa</taxon>
        <taxon>Arthropoda</taxon>
        <taxon>Chelicerata</taxon>
        <taxon>Arachnida</taxon>
        <taxon>Acari</taxon>
        <taxon>Acariformes</taxon>
        <taxon>Sarcoptiformes</taxon>
        <taxon>Oribatida</taxon>
        <taxon>Brachypylina</taxon>
        <taxon>Oppioidea</taxon>
        <taxon>Oppiidae</taxon>
        <taxon>Medioppia</taxon>
    </lineage>
</organism>
<evidence type="ECO:0000256" key="6">
    <source>
        <dbReference type="ARBA" id="ARBA00043698"/>
    </source>
</evidence>
<dbReference type="SUPFAM" id="SSF54495">
    <property type="entry name" value="UBC-like"/>
    <property type="match status" value="1"/>
</dbReference>
<dbReference type="PROSITE" id="PS00183">
    <property type="entry name" value="UBC_1"/>
    <property type="match status" value="1"/>
</dbReference>
<evidence type="ECO:0000256" key="1">
    <source>
        <dbReference type="ARBA" id="ARBA00005032"/>
    </source>
</evidence>
<dbReference type="Pfam" id="PF00179">
    <property type="entry name" value="UQ_con"/>
    <property type="match status" value="1"/>
</dbReference>
<dbReference type="PROSITE" id="PS50127">
    <property type="entry name" value="UBC_2"/>
    <property type="match status" value="1"/>
</dbReference>
<feature type="active site" description="Glycyl thioester intermediate" evidence="8">
    <location>
        <position position="266"/>
    </location>
</feature>
<keyword evidence="4 9" id="KW-0833">Ubl conjugation pathway</keyword>
<accession>A0A7R9L0E7</accession>
<dbReference type="Proteomes" id="UP000759131">
    <property type="component" value="Unassembled WGS sequence"/>
</dbReference>
<dbReference type="InterPro" id="IPR023313">
    <property type="entry name" value="UBQ-conjugating_AS"/>
</dbReference>
<evidence type="ECO:0000313" key="12">
    <source>
        <dbReference type="Proteomes" id="UP000759131"/>
    </source>
</evidence>
<protein>
    <recommendedName>
        <fullName evidence="7">E2 NEDD8-conjugating enzyme</fullName>
        <ecNumber evidence="7">2.3.2.34</ecNumber>
    </recommendedName>
</protein>
<comment type="catalytic activity">
    <reaction evidence="6">
        <text>[E1 NEDD8-activating enzyme]-S-[NEDD8 protein]-yl-L-cysteine + [E2 NEDD8-conjugating enzyme]-L-cysteine = [E1 NEDD8-activating enzyme]-L-cysteine + [E2 NEDD8-conjugating enzyme]-S-[NEDD8-protein]-yl-L-cysteine.</text>
        <dbReference type="EC" id="2.3.2.34"/>
    </reaction>
</comment>
<evidence type="ECO:0000256" key="4">
    <source>
        <dbReference type="ARBA" id="ARBA00022786"/>
    </source>
</evidence>
<sequence length="336" mass="39183">MIVMEKPLLNSDNSEETSTDLHRNKDSLDRFDDSLCVLLLPYLPFKDLIRLECVSKQFQTVTKSALTDHKTLVIDDDLMGPKGCAIHVNRLMNEIKRLCPHIERIDVHGYKRQNKIIGQLNSTNFPRLTQVYCDFSKLCNIGAQLWIELGQYITGVEFYRIEEAFFRPIDPKMAAMRVINKRRDLLKYFKNISFMRVRNLEQVFDKTTGKLSFNSLKGFEIIFNEVAHLKLWSEFVKGNNSLKYPPHVKCLTRIWHPNISEEGDICLSLLRESSIDAMGWAPTRTLKDVVWGLNSLFTDLLNFDDPLNDKAADHYLRDRESFQLKVRDYVHKYAKS</sequence>
<evidence type="ECO:0000256" key="8">
    <source>
        <dbReference type="PROSITE-ProRule" id="PRU10133"/>
    </source>
</evidence>
<dbReference type="GO" id="GO:0045116">
    <property type="term" value="P:protein neddylation"/>
    <property type="evidence" value="ECO:0007669"/>
    <property type="project" value="UniProtKB-ARBA"/>
</dbReference>
<dbReference type="Gene3D" id="3.10.110.10">
    <property type="entry name" value="Ubiquitin Conjugating Enzyme"/>
    <property type="match status" value="1"/>
</dbReference>
<dbReference type="EC" id="2.3.2.34" evidence="7"/>
<comment type="similarity">
    <text evidence="9">Belongs to the ubiquitin-conjugating enzyme family.</text>
</comment>
<dbReference type="EMBL" id="CAJPIZ010011165">
    <property type="protein sequence ID" value="CAG2112983.1"/>
    <property type="molecule type" value="Genomic_DNA"/>
</dbReference>
<dbReference type="FunFam" id="3.10.110.10:FF:000033">
    <property type="entry name" value="NEDD8-conjugating enzyme UBE2F"/>
    <property type="match status" value="1"/>
</dbReference>
<dbReference type="EMBL" id="OC865740">
    <property type="protein sequence ID" value="CAD7632553.1"/>
    <property type="molecule type" value="Genomic_DNA"/>
</dbReference>
<dbReference type="AlphaFoldDB" id="A0A7R9L0E7"/>
<reference evidence="11" key="1">
    <citation type="submission" date="2020-11" db="EMBL/GenBank/DDBJ databases">
        <authorList>
            <person name="Tran Van P."/>
        </authorList>
    </citation>
    <scope>NUCLEOTIDE SEQUENCE</scope>
</reference>
<gene>
    <name evidence="11" type="ORF">OSB1V03_LOCUS12956</name>
</gene>
<dbReference type="GO" id="GO:0005524">
    <property type="term" value="F:ATP binding"/>
    <property type="evidence" value="ECO:0007669"/>
    <property type="project" value="UniProtKB-UniRule"/>
</dbReference>
<proteinExistence type="inferred from homology"/>
<evidence type="ECO:0000259" key="10">
    <source>
        <dbReference type="PROSITE" id="PS50127"/>
    </source>
</evidence>
<name>A0A7R9L0E7_9ACAR</name>
<dbReference type="InterPro" id="IPR036047">
    <property type="entry name" value="F-box-like_dom_sf"/>
</dbReference>
<keyword evidence="5 9" id="KW-0067">ATP-binding</keyword>
<keyword evidence="12" id="KW-1185">Reference proteome</keyword>
<evidence type="ECO:0000256" key="2">
    <source>
        <dbReference type="ARBA" id="ARBA00022679"/>
    </source>
</evidence>
<dbReference type="GO" id="GO:0061654">
    <property type="term" value="F:NEDD8 conjugating enzyme activity"/>
    <property type="evidence" value="ECO:0007669"/>
    <property type="project" value="UniProtKB-EC"/>
</dbReference>
<evidence type="ECO:0000256" key="9">
    <source>
        <dbReference type="RuleBase" id="RU362109"/>
    </source>
</evidence>
<dbReference type="SMART" id="SM00212">
    <property type="entry name" value="UBCc"/>
    <property type="match status" value="1"/>
</dbReference>